<protein>
    <submittedName>
        <fullName evidence="2">Aminodeoxychorismate synthase subunit I /aminodeoxychorismate lyase apoprotein</fullName>
    </submittedName>
</protein>
<dbReference type="Gene3D" id="3.20.10.10">
    <property type="entry name" value="D-amino Acid Aminotransferase, subunit A, domain 2"/>
    <property type="match status" value="1"/>
</dbReference>
<dbReference type="PRINTS" id="PR00095">
    <property type="entry name" value="ANTSNTHASEI"/>
</dbReference>
<reference evidence="2 3" key="1">
    <citation type="submission" date="2018-05" db="EMBL/GenBank/DDBJ databases">
        <title>Genomic Encyclopedia of Type Strains, Phase IV (KMG-IV): sequencing the most valuable type-strain genomes for metagenomic binning, comparative biology and taxonomic classification.</title>
        <authorList>
            <person name="Goeker M."/>
        </authorList>
    </citation>
    <scope>NUCLEOTIDE SEQUENCE [LARGE SCALE GENOMIC DNA]</scope>
    <source>
        <strain evidence="2 3">DSM 22440</strain>
    </source>
</reference>
<dbReference type="InterPro" id="IPR036038">
    <property type="entry name" value="Aminotransferase-like"/>
</dbReference>
<dbReference type="GO" id="GO:0016829">
    <property type="term" value="F:lyase activity"/>
    <property type="evidence" value="ECO:0007669"/>
    <property type="project" value="UniProtKB-KW"/>
</dbReference>
<dbReference type="GO" id="GO:0046820">
    <property type="term" value="F:4-amino-4-deoxychorismate synthase activity"/>
    <property type="evidence" value="ECO:0007669"/>
    <property type="project" value="TreeGrafter"/>
</dbReference>
<dbReference type="Proteomes" id="UP000247922">
    <property type="component" value="Unassembled WGS sequence"/>
</dbReference>
<dbReference type="Gene3D" id="3.30.470.10">
    <property type="match status" value="1"/>
</dbReference>
<dbReference type="InterPro" id="IPR019999">
    <property type="entry name" value="Anth_synth_I-like"/>
</dbReference>
<dbReference type="InterPro" id="IPR001544">
    <property type="entry name" value="Aminotrans_IV"/>
</dbReference>
<organism evidence="2 3">
    <name type="scientific">Streptohalobacillus salinus</name>
    <dbReference type="NCBI Taxonomy" id="621096"/>
    <lineage>
        <taxon>Bacteria</taxon>
        <taxon>Bacillati</taxon>
        <taxon>Bacillota</taxon>
        <taxon>Bacilli</taxon>
        <taxon>Bacillales</taxon>
        <taxon>Bacillaceae</taxon>
        <taxon>Streptohalobacillus</taxon>
    </lineage>
</organism>
<dbReference type="SUPFAM" id="SSF56322">
    <property type="entry name" value="ADC synthase"/>
    <property type="match status" value="1"/>
</dbReference>
<dbReference type="RefSeq" id="WP_110251254.1">
    <property type="nucleotide sequence ID" value="NZ_QJJR01000005.1"/>
</dbReference>
<dbReference type="InterPro" id="IPR005802">
    <property type="entry name" value="ADC_synth_comp_1"/>
</dbReference>
<dbReference type="SUPFAM" id="SSF56752">
    <property type="entry name" value="D-aminoacid aminotransferase-like PLP-dependent enzymes"/>
    <property type="match status" value="1"/>
</dbReference>
<gene>
    <name evidence="2" type="ORF">DES38_105100</name>
</gene>
<dbReference type="GO" id="GO:0009396">
    <property type="term" value="P:folic acid-containing compound biosynthetic process"/>
    <property type="evidence" value="ECO:0007669"/>
    <property type="project" value="InterPro"/>
</dbReference>
<accession>A0A2V3WS12</accession>
<dbReference type="Gene3D" id="3.60.120.10">
    <property type="entry name" value="Anthranilate synthase"/>
    <property type="match status" value="1"/>
</dbReference>
<evidence type="ECO:0000313" key="3">
    <source>
        <dbReference type="Proteomes" id="UP000247922"/>
    </source>
</evidence>
<dbReference type="OrthoDB" id="9803598at2"/>
<dbReference type="InterPro" id="IPR043132">
    <property type="entry name" value="BCAT-like_C"/>
</dbReference>
<name>A0A2V3WS12_9BACI</name>
<dbReference type="PANTHER" id="PTHR11236:SF50">
    <property type="entry name" value="AMINODEOXYCHORISMATE SYNTHASE COMPONENT 1"/>
    <property type="match status" value="1"/>
</dbReference>
<dbReference type="PANTHER" id="PTHR11236">
    <property type="entry name" value="AMINOBENZOATE/ANTHRANILATE SYNTHASE"/>
    <property type="match status" value="1"/>
</dbReference>
<evidence type="ECO:0000259" key="1">
    <source>
        <dbReference type="Pfam" id="PF00425"/>
    </source>
</evidence>
<comment type="caution">
    <text evidence="2">The sequence shown here is derived from an EMBL/GenBank/DDBJ whole genome shotgun (WGS) entry which is preliminary data.</text>
</comment>
<dbReference type="EMBL" id="QJJR01000005">
    <property type="protein sequence ID" value="PXW91479.1"/>
    <property type="molecule type" value="Genomic_DNA"/>
</dbReference>
<dbReference type="Pfam" id="PF00425">
    <property type="entry name" value="Chorismate_bind"/>
    <property type="match status" value="1"/>
</dbReference>
<dbReference type="InterPro" id="IPR005801">
    <property type="entry name" value="ADC_synthase"/>
</dbReference>
<keyword evidence="3" id="KW-1185">Reference proteome</keyword>
<dbReference type="GO" id="GO:0000162">
    <property type="term" value="P:L-tryptophan biosynthetic process"/>
    <property type="evidence" value="ECO:0007669"/>
    <property type="project" value="TreeGrafter"/>
</dbReference>
<dbReference type="InterPro" id="IPR015890">
    <property type="entry name" value="Chorismate_C"/>
</dbReference>
<dbReference type="AlphaFoldDB" id="A0A2V3WS12"/>
<feature type="domain" description="Chorismate-utilising enzyme C-terminal" evidence="1">
    <location>
        <begin position="113"/>
        <end position="368"/>
    </location>
</feature>
<dbReference type="InterPro" id="IPR043131">
    <property type="entry name" value="BCAT-like_N"/>
</dbReference>
<dbReference type="NCBIfam" id="TIGR00553">
    <property type="entry name" value="pabB"/>
    <property type="match status" value="1"/>
</dbReference>
<keyword evidence="2" id="KW-0456">Lyase</keyword>
<evidence type="ECO:0000313" key="2">
    <source>
        <dbReference type="EMBL" id="PXW91479.1"/>
    </source>
</evidence>
<sequence>MVATLIFDFQSINKEKRALSFRDPVEVFTTNDINEVKPLLKKMHAATESGDYLAGYLSYEAAPAFDQHLRVNHEPSMPLMWFGRFKKPTEVTAHTLDDGQAYQVSDWKIAMSYQRFQTRIDAIKAAIKAGDTYQVNYTTRMNAQFKGNSYRYYQHLKSKQQAHYSSYLDLGRWKILSLSPELFFEVNQQMLTTRPMKGTVKRGKTEAEDALNKAFLVNSDKERAENLMIVDLLRNDMGRIAKEGSVHVTKQLTVESYPTVHQMTSTIEATLKSETTPFDWFEALFPCGSVTGAPKIKTMSIISQLEEGSRDVYCGAIGYITPDNEAIFNVPIRTVVIDEENHTATYGVGGGITWDSTSAGEYEELRTKAKVLTVREAPVQLLESIKLENGTYTLLSEHLHRLKVSASYFNYPYDEKLVCKQLESFKQPFIKGDYKVRLLLDQSGKVNIEASALEVTPTQVKCYLAKHPIDKHNIFFYHKTTKRDIYQSVARDEAGNYATLLYNDANEVTEFTIGNLVIKQGDQYFTPPVASGLLAGVYRQHLLREGKISEKVISFDDVKEAEAIYLINSVREWINVQIVIDS</sequence>
<dbReference type="Pfam" id="PF01063">
    <property type="entry name" value="Aminotran_4"/>
    <property type="match status" value="1"/>
</dbReference>
<proteinExistence type="predicted"/>